<keyword evidence="1" id="KW-0472">Membrane</keyword>
<evidence type="ECO:0008006" key="4">
    <source>
        <dbReference type="Google" id="ProtNLM"/>
    </source>
</evidence>
<evidence type="ECO:0000313" key="2">
    <source>
        <dbReference type="EMBL" id="SDQ61527.1"/>
    </source>
</evidence>
<dbReference type="Proteomes" id="UP000181917">
    <property type="component" value="Unassembled WGS sequence"/>
</dbReference>
<protein>
    <recommendedName>
        <fullName evidence="4">Alkaline shock response membrane anchor protein AmaP</fullName>
    </recommendedName>
</protein>
<proteinExistence type="predicted"/>
<reference evidence="2 3" key="1">
    <citation type="submission" date="2016-10" db="EMBL/GenBank/DDBJ databases">
        <authorList>
            <person name="de Groot N.N."/>
        </authorList>
    </citation>
    <scope>NUCLEOTIDE SEQUENCE [LARGE SCALE GENOMIC DNA]</scope>
    <source>
        <strain evidence="2 3">DSM 20117</strain>
    </source>
</reference>
<gene>
    <name evidence="2" type="ORF">SAMN04489742_1837</name>
</gene>
<sequence length="203" mass="21542">MNETPRVLNRVLLVLIGLLLIGVGATTVALAAVPALAGSWHALTRRAGAGIENLLAATTLPGQRDSWLWIVLALLMLVLIVLMVAWVAQQGKGRASTLAADYNDDGGPGTVELGAAVAEQALKSALLEREEILHASVATYEFRGTPGLRIRVLPRKGVSPYLVAEQVSHLVEALDLVIGRETPVVISIGTSARARLGRTERVH</sequence>
<dbReference type="OrthoDB" id="5123397at2"/>
<dbReference type="AlphaFoldDB" id="A0A1H1CBD5"/>
<keyword evidence="3" id="KW-1185">Reference proteome</keyword>
<keyword evidence="1" id="KW-1133">Transmembrane helix</keyword>
<feature type="transmembrane region" description="Helical" evidence="1">
    <location>
        <begin position="67"/>
        <end position="88"/>
    </location>
</feature>
<evidence type="ECO:0000313" key="3">
    <source>
        <dbReference type="Proteomes" id="UP000181917"/>
    </source>
</evidence>
<accession>A0A1H1CBD5</accession>
<dbReference type="RefSeq" id="WP_074700152.1">
    <property type="nucleotide sequence ID" value="NZ_CP018863.1"/>
</dbReference>
<evidence type="ECO:0000256" key="1">
    <source>
        <dbReference type="SAM" id="Phobius"/>
    </source>
</evidence>
<keyword evidence="1" id="KW-0812">Transmembrane</keyword>
<dbReference type="EMBL" id="FNKH01000002">
    <property type="protein sequence ID" value="SDQ61527.1"/>
    <property type="molecule type" value="Genomic_DNA"/>
</dbReference>
<dbReference type="STRING" id="37928.SAMN04489742_1837"/>
<dbReference type="KEGG" id="acry:AC20117_08180"/>
<name>A0A1H1CBD5_9MICC</name>
<organism evidence="2 3">
    <name type="scientific">Crystallibacter crystallopoietes</name>
    <dbReference type="NCBI Taxonomy" id="37928"/>
    <lineage>
        <taxon>Bacteria</taxon>
        <taxon>Bacillati</taxon>
        <taxon>Actinomycetota</taxon>
        <taxon>Actinomycetes</taxon>
        <taxon>Micrococcales</taxon>
        <taxon>Micrococcaceae</taxon>
        <taxon>Crystallibacter</taxon>
    </lineage>
</organism>